<feature type="domain" description="CSD" evidence="2">
    <location>
        <begin position="2"/>
        <end position="70"/>
    </location>
</feature>
<dbReference type="InterPro" id="IPR002059">
    <property type="entry name" value="CSP_DNA-bd"/>
</dbReference>
<dbReference type="GO" id="GO:0003676">
    <property type="term" value="F:nucleic acid binding"/>
    <property type="evidence" value="ECO:0007669"/>
    <property type="project" value="InterPro"/>
</dbReference>
<evidence type="ECO:0000259" key="2">
    <source>
        <dbReference type="PROSITE" id="PS51857"/>
    </source>
</evidence>
<feature type="region of interest" description="Disordered" evidence="1">
    <location>
        <begin position="77"/>
        <end position="101"/>
    </location>
</feature>
<dbReference type="EMBL" id="FONV01000006">
    <property type="protein sequence ID" value="SFF13227.1"/>
    <property type="molecule type" value="Genomic_DNA"/>
</dbReference>
<dbReference type="OrthoDB" id="5195005at2"/>
<organism evidence="3 4">
    <name type="scientific">Actinoplanes philippinensis</name>
    <dbReference type="NCBI Taxonomy" id="35752"/>
    <lineage>
        <taxon>Bacteria</taxon>
        <taxon>Bacillati</taxon>
        <taxon>Actinomycetota</taxon>
        <taxon>Actinomycetes</taxon>
        <taxon>Micromonosporales</taxon>
        <taxon>Micromonosporaceae</taxon>
        <taxon>Actinoplanes</taxon>
    </lineage>
</organism>
<keyword evidence="4" id="KW-1185">Reference proteome</keyword>
<name>A0A1I2G8G0_9ACTN</name>
<dbReference type="STRING" id="35752.SAMN05421541_106273"/>
<dbReference type="SUPFAM" id="SSF50249">
    <property type="entry name" value="Nucleic acid-binding proteins"/>
    <property type="match status" value="1"/>
</dbReference>
<protein>
    <submittedName>
        <fullName evidence="3">Cold shock protein (Beta-ribbon, CspA family)</fullName>
    </submittedName>
</protein>
<proteinExistence type="predicted"/>
<evidence type="ECO:0000313" key="4">
    <source>
        <dbReference type="Proteomes" id="UP000199645"/>
    </source>
</evidence>
<dbReference type="PROSITE" id="PS51857">
    <property type="entry name" value="CSD_2"/>
    <property type="match status" value="1"/>
</dbReference>
<dbReference type="InterPro" id="IPR012340">
    <property type="entry name" value="NA-bd_OB-fold"/>
</dbReference>
<dbReference type="AlphaFoldDB" id="A0A1I2G8G0"/>
<dbReference type="Proteomes" id="UP000199645">
    <property type="component" value="Unassembled WGS sequence"/>
</dbReference>
<dbReference type="RefSeq" id="WP_093615258.1">
    <property type="nucleotide sequence ID" value="NZ_BOMT01000023.1"/>
</dbReference>
<evidence type="ECO:0000313" key="3">
    <source>
        <dbReference type="EMBL" id="SFF13227.1"/>
    </source>
</evidence>
<gene>
    <name evidence="3" type="ORF">SAMN05421541_106273</name>
</gene>
<sequence length="101" mass="10834">MTSIGTVRSYYEDEGWGVIDGPDVPGGCWVHFSDIAADGYRALTPGQRVSYRAEEAEQDGYAFRAVKVWTGDTEPAARTVREGGSGACGSTLTLTFDPPPE</sequence>
<evidence type="ECO:0000256" key="1">
    <source>
        <dbReference type="SAM" id="MobiDB-lite"/>
    </source>
</evidence>
<dbReference type="Pfam" id="PF00313">
    <property type="entry name" value="CSD"/>
    <property type="match status" value="1"/>
</dbReference>
<reference evidence="3 4" key="1">
    <citation type="submission" date="2016-10" db="EMBL/GenBank/DDBJ databases">
        <authorList>
            <person name="de Groot N.N."/>
        </authorList>
    </citation>
    <scope>NUCLEOTIDE SEQUENCE [LARGE SCALE GENOMIC DNA]</scope>
    <source>
        <strain evidence="3 4">DSM 43019</strain>
    </source>
</reference>
<accession>A0A1I2G8G0</accession>
<dbReference type="Gene3D" id="2.40.50.140">
    <property type="entry name" value="Nucleic acid-binding proteins"/>
    <property type="match status" value="1"/>
</dbReference>